<accession>A0ABN2N4N5</accession>
<keyword evidence="1" id="KW-0812">Transmembrane</keyword>
<keyword evidence="3" id="KW-1185">Reference proteome</keyword>
<evidence type="ECO:0000313" key="3">
    <source>
        <dbReference type="Proteomes" id="UP001500449"/>
    </source>
</evidence>
<comment type="caution">
    <text evidence="2">The sequence shown here is derived from an EMBL/GenBank/DDBJ whole genome shotgun (WGS) entry which is preliminary data.</text>
</comment>
<dbReference type="EMBL" id="BAAAQK010000009">
    <property type="protein sequence ID" value="GAA1852436.1"/>
    <property type="molecule type" value="Genomic_DNA"/>
</dbReference>
<name>A0ABN2N4N5_9PSEU</name>
<organism evidence="2 3">
    <name type="scientific">Pseudonocardia ailaonensis</name>
    <dbReference type="NCBI Taxonomy" id="367279"/>
    <lineage>
        <taxon>Bacteria</taxon>
        <taxon>Bacillati</taxon>
        <taxon>Actinomycetota</taxon>
        <taxon>Actinomycetes</taxon>
        <taxon>Pseudonocardiales</taxon>
        <taxon>Pseudonocardiaceae</taxon>
        <taxon>Pseudonocardia</taxon>
    </lineage>
</organism>
<feature type="transmembrane region" description="Helical" evidence="1">
    <location>
        <begin position="39"/>
        <end position="57"/>
    </location>
</feature>
<sequence>MDRAITADRLGRNGVGEHSVRADLMDVVCELARKRIRDVAPILAALTATGAAAVMVGRRRWWSLVLVRSCS</sequence>
<reference evidence="2 3" key="1">
    <citation type="journal article" date="2019" name="Int. J. Syst. Evol. Microbiol.">
        <title>The Global Catalogue of Microorganisms (GCM) 10K type strain sequencing project: providing services to taxonomists for standard genome sequencing and annotation.</title>
        <authorList>
            <consortium name="The Broad Institute Genomics Platform"/>
            <consortium name="The Broad Institute Genome Sequencing Center for Infectious Disease"/>
            <person name="Wu L."/>
            <person name="Ma J."/>
        </authorList>
    </citation>
    <scope>NUCLEOTIDE SEQUENCE [LARGE SCALE GENOMIC DNA]</scope>
    <source>
        <strain evidence="2 3">JCM 16009</strain>
    </source>
</reference>
<keyword evidence="1" id="KW-1133">Transmembrane helix</keyword>
<dbReference type="Proteomes" id="UP001500449">
    <property type="component" value="Unassembled WGS sequence"/>
</dbReference>
<keyword evidence="1" id="KW-0472">Membrane</keyword>
<gene>
    <name evidence="2" type="ORF">GCM10009836_35650</name>
</gene>
<protein>
    <submittedName>
        <fullName evidence="2">Uncharacterized protein</fullName>
    </submittedName>
</protein>
<evidence type="ECO:0000256" key="1">
    <source>
        <dbReference type="SAM" id="Phobius"/>
    </source>
</evidence>
<evidence type="ECO:0000313" key="2">
    <source>
        <dbReference type="EMBL" id="GAA1852436.1"/>
    </source>
</evidence>
<proteinExistence type="predicted"/>